<protein>
    <submittedName>
        <fullName evidence="1">Uncharacterized protein</fullName>
    </submittedName>
</protein>
<dbReference type="EMBL" id="MU005778">
    <property type="protein sequence ID" value="KAF2705612.1"/>
    <property type="molecule type" value="Genomic_DNA"/>
</dbReference>
<gene>
    <name evidence="1" type="ORF">K504DRAFT_537172</name>
</gene>
<accession>A0A6G1JZC1</accession>
<name>A0A6G1JZC1_9PLEO</name>
<keyword evidence="2" id="KW-1185">Reference proteome</keyword>
<sequence>MRPPPFTMTVGEDSPADLATNGYFIDHMCILVSNLTVTKNGTARYWACDTCSPSISQTSIAAYIWCMRMVDGAERIFKQERSCIGNSSRKYVPGPGNAVLAHAWSFDGSTSEEEQTALRAILPGLIGIGFEDLIVIADPDEKWFKYSNSLLGGIGYRSG</sequence>
<evidence type="ECO:0000313" key="1">
    <source>
        <dbReference type="EMBL" id="KAF2705612.1"/>
    </source>
</evidence>
<organism evidence="1 2">
    <name type="scientific">Pleomassaria siparia CBS 279.74</name>
    <dbReference type="NCBI Taxonomy" id="1314801"/>
    <lineage>
        <taxon>Eukaryota</taxon>
        <taxon>Fungi</taxon>
        <taxon>Dikarya</taxon>
        <taxon>Ascomycota</taxon>
        <taxon>Pezizomycotina</taxon>
        <taxon>Dothideomycetes</taxon>
        <taxon>Pleosporomycetidae</taxon>
        <taxon>Pleosporales</taxon>
        <taxon>Pleomassariaceae</taxon>
        <taxon>Pleomassaria</taxon>
    </lineage>
</organism>
<dbReference type="Proteomes" id="UP000799428">
    <property type="component" value="Unassembled WGS sequence"/>
</dbReference>
<reference evidence="1" key="1">
    <citation type="journal article" date="2020" name="Stud. Mycol.">
        <title>101 Dothideomycetes genomes: a test case for predicting lifestyles and emergence of pathogens.</title>
        <authorList>
            <person name="Haridas S."/>
            <person name="Albert R."/>
            <person name="Binder M."/>
            <person name="Bloem J."/>
            <person name="Labutti K."/>
            <person name="Salamov A."/>
            <person name="Andreopoulos B."/>
            <person name="Baker S."/>
            <person name="Barry K."/>
            <person name="Bills G."/>
            <person name="Bluhm B."/>
            <person name="Cannon C."/>
            <person name="Castanera R."/>
            <person name="Culley D."/>
            <person name="Daum C."/>
            <person name="Ezra D."/>
            <person name="Gonzalez J."/>
            <person name="Henrissat B."/>
            <person name="Kuo A."/>
            <person name="Liang C."/>
            <person name="Lipzen A."/>
            <person name="Lutzoni F."/>
            <person name="Magnuson J."/>
            <person name="Mondo S."/>
            <person name="Nolan M."/>
            <person name="Ohm R."/>
            <person name="Pangilinan J."/>
            <person name="Park H.-J."/>
            <person name="Ramirez L."/>
            <person name="Alfaro M."/>
            <person name="Sun H."/>
            <person name="Tritt A."/>
            <person name="Yoshinaga Y."/>
            <person name="Zwiers L.-H."/>
            <person name="Turgeon B."/>
            <person name="Goodwin S."/>
            <person name="Spatafora J."/>
            <person name="Crous P."/>
            <person name="Grigoriev I."/>
        </authorList>
    </citation>
    <scope>NUCLEOTIDE SEQUENCE</scope>
    <source>
        <strain evidence="1">CBS 279.74</strain>
    </source>
</reference>
<dbReference type="AlphaFoldDB" id="A0A6G1JZC1"/>
<evidence type="ECO:0000313" key="2">
    <source>
        <dbReference type="Proteomes" id="UP000799428"/>
    </source>
</evidence>
<proteinExistence type="predicted"/>
<dbReference type="OrthoDB" id="16820at2759"/>